<evidence type="ECO:0000313" key="4">
    <source>
        <dbReference type="EMBL" id="MUN36921.1"/>
    </source>
</evidence>
<dbReference type="GO" id="GO:0050135">
    <property type="term" value="F:NADP+ nucleosidase activity"/>
    <property type="evidence" value="ECO:0007669"/>
    <property type="project" value="InterPro"/>
</dbReference>
<comment type="caution">
    <text evidence="4">The sequence shown here is derived from an EMBL/GenBank/DDBJ whole genome shotgun (WGS) entry which is preliminary data.</text>
</comment>
<dbReference type="AlphaFoldDB" id="A0A7K1KXJ2"/>
<keyword evidence="5" id="KW-1185">Reference proteome</keyword>
<sequence>MTEVLGVDGAGRLFSDDQALATWLGEQLKDDLEILEAARSHTRRLCEVLSAEPRPLPQPDDRSRQASPGGGRAQASPEGGAVVVRSEHEEPDVDVRRKVFVVHGRDETVRERMFDFLRALNLWPLDWERLVAATGSTAPYLGDVVRRAPVDAQAAVVLMTPDDIVRLHPDLHGEREPGHETEPSGQARPNVLIELGMVLMAYPERTIIIHLGDLRPIADLAGRNYIRLDGSPAAAGKLVERLKVAGCAVLDEGGDWRNPARFADLDVYGRSPGPAIRSRRP</sequence>
<reference evidence="4 5" key="1">
    <citation type="submission" date="2019-11" db="EMBL/GenBank/DDBJ databases">
        <authorList>
            <person name="Cao P."/>
        </authorList>
    </citation>
    <scope>NUCLEOTIDE SEQUENCE [LARGE SCALE GENOMIC DNA]</scope>
    <source>
        <strain evidence="4 5">NEAU-AAG5</strain>
    </source>
</reference>
<proteinExistence type="predicted"/>
<feature type="domain" description="CD-NTase-associated protein 12/Pycsar effector protein TIR" evidence="2">
    <location>
        <begin position="98"/>
        <end position="229"/>
    </location>
</feature>
<evidence type="ECO:0008006" key="6">
    <source>
        <dbReference type="Google" id="ProtNLM"/>
    </source>
</evidence>
<name>A0A7K1KXJ2_9ACTN</name>
<feature type="domain" description="CASPASE and TPR Repeat-Associated C-terminal" evidence="3">
    <location>
        <begin position="1"/>
        <end position="40"/>
    </location>
</feature>
<dbReference type="InterPro" id="IPR019302">
    <property type="entry name" value="CAP12/PCTIR_TIR_dom"/>
</dbReference>
<accession>A0A7K1KXJ2</accession>
<feature type="region of interest" description="Disordered" evidence="1">
    <location>
        <begin position="49"/>
        <end position="89"/>
    </location>
</feature>
<gene>
    <name evidence="4" type="ORF">GNZ18_09965</name>
</gene>
<dbReference type="Proteomes" id="UP000432015">
    <property type="component" value="Unassembled WGS sequence"/>
</dbReference>
<dbReference type="Pfam" id="PF20270">
    <property type="entry name" value="CATRA-C"/>
    <property type="match status" value="1"/>
</dbReference>
<organism evidence="4 5">
    <name type="scientific">Actinomadura litoris</name>
    <dbReference type="NCBI Taxonomy" id="2678616"/>
    <lineage>
        <taxon>Bacteria</taxon>
        <taxon>Bacillati</taxon>
        <taxon>Actinomycetota</taxon>
        <taxon>Actinomycetes</taxon>
        <taxon>Streptosporangiales</taxon>
        <taxon>Thermomonosporaceae</taxon>
        <taxon>Actinomadura</taxon>
    </lineage>
</organism>
<evidence type="ECO:0000313" key="5">
    <source>
        <dbReference type="Proteomes" id="UP000432015"/>
    </source>
</evidence>
<dbReference type="Pfam" id="PF10137">
    <property type="entry name" value="CAP12-PCTIR_TIR"/>
    <property type="match status" value="1"/>
</dbReference>
<dbReference type="InterPro" id="IPR046923">
    <property type="entry name" value="CATRA-C"/>
</dbReference>
<evidence type="ECO:0000259" key="3">
    <source>
        <dbReference type="Pfam" id="PF20270"/>
    </source>
</evidence>
<evidence type="ECO:0000256" key="1">
    <source>
        <dbReference type="SAM" id="MobiDB-lite"/>
    </source>
</evidence>
<dbReference type="EMBL" id="WOFH01000003">
    <property type="protein sequence ID" value="MUN36921.1"/>
    <property type="molecule type" value="Genomic_DNA"/>
</dbReference>
<protein>
    <recommendedName>
        <fullName evidence="6">CD-NTase-associated protein 12/Pycsar effector protein TIR domain-containing protein</fullName>
    </recommendedName>
</protein>
<evidence type="ECO:0000259" key="2">
    <source>
        <dbReference type="Pfam" id="PF10137"/>
    </source>
</evidence>